<comment type="caution">
    <text evidence="2">The sequence shown here is derived from an EMBL/GenBank/DDBJ whole genome shotgun (WGS) entry which is preliminary data.</text>
</comment>
<proteinExistence type="predicted"/>
<dbReference type="EMBL" id="JAADYS010002361">
    <property type="protein sequence ID" value="KAF4458751.1"/>
    <property type="molecule type" value="Genomic_DNA"/>
</dbReference>
<dbReference type="Proteomes" id="UP000554235">
    <property type="component" value="Unassembled WGS sequence"/>
</dbReference>
<organism evidence="2 3">
    <name type="scientific">Fusarium albosuccineum</name>
    <dbReference type="NCBI Taxonomy" id="1237068"/>
    <lineage>
        <taxon>Eukaryota</taxon>
        <taxon>Fungi</taxon>
        <taxon>Dikarya</taxon>
        <taxon>Ascomycota</taxon>
        <taxon>Pezizomycotina</taxon>
        <taxon>Sordariomycetes</taxon>
        <taxon>Hypocreomycetidae</taxon>
        <taxon>Hypocreales</taxon>
        <taxon>Nectriaceae</taxon>
        <taxon>Fusarium</taxon>
        <taxon>Fusarium decemcellulare species complex</taxon>
    </lineage>
</organism>
<sequence length="240" mass="27413">MAGAVRSWALARLRRFLWRSSWNTDITTTRYDTNGNSVWSTPYEVFWNDIKPDEDHRPRISHLRMLGSRVFVHIEPENRGQIAKLPPLPVQEPAMERPDRPEQQPRWDTTDHPPPPLRPITDGDLADAQSIWASGAMEKLNYVQGWESKLSRFPREIREAMGFIYRIQNVDSRFGSEVTLPASQGRVEDERTFGLNRQGTGFLKPMDCGSMAPQDPARMALGFFDTDKMRKASSIAGEGL</sequence>
<keyword evidence="3" id="KW-1185">Reference proteome</keyword>
<feature type="region of interest" description="Disordered" evidence="1">
    <location>
        <begin position="84"/>
        <end position="123"/>
    </location>
</feature>
<reference evidence="2 3" key="1">
    <citation type="submission" date="2020-01" db="EMBL/GenBank/DDBJ databases">
        <title>Identification and distribution of gene clusters putatively required for synthesis of sphingolipid metabolism inhibitors in phylogenetically diverse species of the filamentous fungus Fusarium.</title>
        <authorList>
            <person name="Kim H.-S."/>
            <person name="Busman M."/>
            <person name="Brown D.W."/>
            <person name="Divon H."/>
            <person name="Uhlig S."/>
            <person name="Proctor R.H."/>
        </authorList>
    </citation>
    <scope>NUCLEOTIDE SEQUENCE [LARGE SCALE GENOMIC DNA]</scope>
    <source>
        <strain evidence="2 3">NRRL 20459</strain>
    </source>
</reference>
<evidence type="ECO:0000256" key="1">
    <source>
        <dbReference type="SAM" id="MobiDB-lite"/>
    </source>
</evidence>
<accession>A0A8H4KXX8</accession>
<dbReference type="OrthoDB" id="413361at2759"/>
<name>A0A8H4KXX8_9HYPO</name>
<evidence type="ECO:0000313" key="3">
    <source>
        <dbReference type="Proteomes" id="UP000554235"/>
    </source>
</evidence>
<feature type="compositionally biased region" description="Basic and acidic residues" evidence="1">
    <location>
        <begin position="94"/>
        <end position="111"/>
    </location>
</feature>
<evidence type="ECO:0000313" key="2">
    <source>
        <dbReference type="EMBL" id="KAF4458751.1"/>
    </source>
</evidence>
<dbReference type="AlphaFoldDB" id="A0A8H4KXX8"/>
<protein>
    <submittedName>
        <fullName evidence="2">Retrotransposon poly</fullName>
    </submittedName>
</protein>
<gene>
    <name evidence="2" type="ORF">FALBO_14505</name>
</gene>